<accession>A0AAI9E879</accession>
<protein>
    <submittedName>
        <fullName evidence="5">Uncharacterized protein</fullName>
    </submittedName>
</protein>
<feature type="compositionally biased region" description="Low complexity" evidence="4">
    <location>
        <begin position="465"/>
        <end position="478"/>
    </location>
</feature>
<dbReference type="Pfam" id="PF09751">
    <property type="entry name" value="Es2"/>
    <property type="match status" value="1"/>
</dbReference>
<organism evidence="5 6">
    <name type="scientific">Lecanosticta acicola</name>
    <dbReference type="NCBI Taxonomy" id="111012"/>
    <lineage>
        <taxon>Eukaryota</taxon>
        <taxon>Fungi</taxon>
        <taxon>Dikarya</taxon>
        <taxon>Ascomycota</taxon>
        <taxon>Pezizomycotina</taxon>
        <taxon>Dothideomycetes</taxon>
        <taxon>Dothideomycetidae</taxon>
        <taxon>Mycosphaerellales</taxon>
        <taxon>Mycosphaerellaceae</taxon>
        <taxon>Lecanosticta</taxon>
    </lineage>
</organism>
<feature type="region of interest" description="Disordered" evidence="4">
    <location>
        <begin position="375"/>
        <end position="396"/>
    </location>
</feature>
<feature type="region of interest" description="Disordered" evidence="4">
    <location>
        <begin position="225"/>
        <end position="246"/>
    </location>
</feature>
<comment type="subcellular location">
    <subcellularLocation>
        <location evidence="1">Nucleus</location>
    </subcellularLocation>
</comment>
<feature type="region of interest" description="Disordered" evidence="4">
    <location>
        <begin position="408"/>
        <end position="490"/>
    </location>
</feature>
<evidence type="ECO:0000313" key="6">
    <source>
        <dbReference type="Proteomes" id="UP001296104"/>
    </source>
</evidence>
<comment type="caution">
    <text evidence="5">The sequence shown here is derived from an EMBL/GenBank/DDBJ whole genome shotgun (WGS) entry which is preliminary data.</text>
</comment>
<dbReference type="PANTHER" id="PTHR12940">
    <property type="entry name" value="ES-2 PROTEIN - RELATED"/>
    <property type="match status" value="1"/>
</dbReference>
<feature type="region of interest" description="Disordered" evidence="4">
    <location>
        <begin position="1"/>
        <end position="32"/>
    </location>
</feature>
<name>A0AAI9E879_9PEZI</name>
<evidence type="ECO:0000313" key="5">
    <source>
        <dbReference type="EMBL" id="CAK3855566.1"/>
    </source>
</evidence>
<gene>
    <name evidence="5" type="ORF">LECACI_7A001732</name>
</gene>
<dbReference type="EMBL" id="CAVMBE010000007">
    <property type="protein sequence ID" value="CAK3855566.1"/>
    <property type="molecule type" value="Genomic_DNA"/>
</dbReference>
<proteinExistence type="inferred from homology"/>
<evidence type="ECO:0000256" key="3">
    <source>
        <dbReference type="ARBA" id="ARBA00023242"/>
    </source>
</evidence>
<feature type="compositionally biased region" description="Basic and acidic residues" evidence="4">
    <location>
        <begin position="408"/>
        <end position="421"/>
    </location>
</feature>
<dbReference type="InterPro" id="IPR019148">
    <property type="entry name" value="Nuclear_protein_DGCR14_ESS-2"/>
</dbReference>
<dbReference type="AlphaFoldDB" id="A0AAI9E879"/>
<keyword evidence="6" id="KW-1185">Reference proteome</keyword>
<evidence type="ECO:0000256" key="4">
    <source>
        <dbReference type="SAM" id="MobiDB-lite"/>
    </source>
</evidence>
<keyword evidence="3" id="KW-0539">Nucleus</keyword>
<dbReference type="GO" id="GO:0071013">
    <property type="term" value="C:catalytic step 2 spliceosome"/>
    <property type="evidence" value="ECO:0007669"/>
    <property type="project" value="TreeGrafter"/>
</dbReference>
<reference evidence="5" key="1">
    <citation type="submission" date="2023-11" db="EMBL/GenBank/DDBJ databases">
        <authorList>
            <person name="Alioto T."/>
            <person name="Alioto T."/>
            <person name="Gomez Garrido J."/>
        </authorList>
    </citation>
    <scope>NUCLEOTIDE SEQUENCE</scope>
</reference>
<evidence type="ECO:0000256" key="2">
    <source>
        <dbReference type="ARBA" id="ARBA00009072"/>
    </source>
</evidence>
<dbReference type="PANTHER" id="PTHR12940:SF0">
    <property type="entry name" value="SPLICING FACTOR ESS-2 HOMOLOG"/>
    <property type="match status" value="1"/>
</dbReference>
<dbReference type="Proteomes" id="UP001296104">
    <property type="component" value="Unassembled WGS sequence"/>
</dbReference>
<evidence type="ECO:0000256" key="1">
    <source>
        <dbReference type="ARBA" id="ARBA00004123"/>
    </source>
</evidence>
<comment type="similarity">
    <text evidence="2">Belongs to the ESS2 family.</text>
</comment>
<sequence length="490" mass="53289">MVSHNSQALAKRNTDMALMPPPPAPKRQKRPAKVLDEDVYSDALAHIIARDFFPGLLETEAQKEYMEALDSSNKDWIREAGRKLTQVMTPVPEGQRRAGRRTSFTPRRQATVGETPRGYLGETPRGYLGATPGSTPINDDFAPEQKPEVDVNMSLGAFQAKYTSEDNESFNALLDKQNEKRAAKYGFFHNGNKIPSTRQIAYRENQQRLLETGSGSSTALITTNASGEERRAVAAARPSQDLDDRPASLDSFPNQQGARNHFMFGPDSVEDRLHTRARQSEQSSLAAPKAVAYSATRFTTTADPPENLTAPSPSLSAIDAAIAGRPKSSVSEAGFSGAETPRVNGYAFVDAEPTPSELGDAVTDEDADAVEREAANQLLPKVDESGPNPFKISERSKREDLHLRLVEKADAGRRKGGRLEQLRNLGITPGRTPTPRFASGAGVKRGAMTPAAQKLADRVSTPRRGSSMFGSESSKKSSWTPTPRTKRAGQ</sequence>